<name>A0A1C9CHS1_PLOCA</name>
<proteinExistence type="predicted"/>
<evidence type="ECO:0000313" key="2">
    <source>
        <dbReference type="EMBL" id="AOM67907.1"/>
    </source>
</evidence>
<dbReference type="RefSeq" id="YP_009297969.1">
    <property type="nucleotide sequence ID" value="NC_031179.1"/>
</dbReference>
<gene>
    <name evidence="2" type="primary">orf83</name>
    <name evidence="2" type="ORF">Plocam_071</name>
</gene>
<feature type="domain" description="DUF4346" evidence="1">
    <location>
        <begin position="32"/>
        <end position="82"/>
    </location>
</feature>
<reference evidence="2" key="1">
    <citation type="journal article" date="2016" name="BMC Biol.">
        <title>Parallel evolution of highly conserved plastid genome architecture in red seaweeds and seed plants.</title>
        <authorList>
            <person name="Lee J."/>
            <person name="Cho C.H."/>
            <person name="Park S.I."/>
            <person name="Choi J.W."/>
            <person name="Song H.S."/>
            <person name="West J.A."/>
            <person name="Bhattacharya D."/>
            <person name="Yoon H.S."/>
        </authorList>
    </citation>
    <scope>NUCLEOTIDE SEQUENCE</scope>
</reference>
<dbReference type="GeneID" id="29074501"/>
<dbReference type="Pfam" id="PF14251">
    <property type="entry name" value="PterinBD-DUF4346"/>
    <property type="match status" value="1"/>
</dbReference>
<dbReference type="AlphaFoldDB" id="A0A1C9CHS1"/>
<organism evidence="2">
    <name type="scientific">Plocamium cartilagineum</name>
    <name type="common">Red comb weed</name>
    <name type="synonym">Gelidium cartilagineum</name>
    <dbReference type="NCBI Taxonomy" id="31452"/>
    <lineage>
        <taxon>Eukaryota</taxon>
        <taxon>Rhodophyta</taxon>
        <taxon>Florideophyceae</taxon>
        <taxon>Rhodymeniophycidae</taxon>
        <taxon>Plocamiales</taxon>
        <taxon>Plocamiaceae</taxon>
        <taxon>Plocamium</taxon>
    </lineage>
</organism>
<sequence length="82" mass="9734">MDDFYCLIRLVNGNKIVLFCFERVKCSIYPICFTASNLNYLHKLISMHDYFKNFSISHLLYLAQELNKAELALTFNQIYIQD</sequence>
<evidence type="ECO:0000259" key="1">
    <source>
        <dbReference type="Pfam" id="PF14251"/>
    </source>
</evidence>
<geneLocation type="plastid" evidence="2"/>
<keyword evidence="2" id="KW-0934">Plastid</keyword>
<dbReference type="EMBL" id="KX284727">
    <property type="protein sequence ID" value="AOM67907.1"/>
    <property type="molecule type" value="Genomic_DNA"/>
</dbReference>
<accession>A0A1C9CHS1</accession>
<dbReference type="InterPro" id="IPR025595">
    <property type="entry name" value="PterinBD-DUF4346"/>
</dbReference>
<protein>
    <recommendedName>
        <fullName evidence="1">DUF4346 domain-containing protein</fullName>
    </recommendedName>
</protein>